<organism evidence="1 2">
    <name type="scientific">Microcella alkalica</name>
    <dbReference type="NCBI Taxonomy" id="355930"/>
    <lineage>
        <taxon>Bacteria</taxon>
        <taxon>Bacillati</taxon>
        <taxon>Actinomycetota</taxon>
        <taxon>Actinomycetes</taxon>
        <taxon>Micrococcales</taxon>
        <taxon>Microbacteriaceae</taxon>
        <taxon>Microcella</taxon>
    </lineage>
</organism>
<evidence type="ECO:0008006" key="3">
    <source>
        <dbReference type="Google" id="ProtNLM"/>
    </source>
</evidence>
<dbReference type="AlphaFoldDB" id="A0A839E5A0"/>
<name>A0A839E5A0_9MICO</name>
<protein>
    <recommendedName>
        <fullName evidence="3">Zinc-ribbon domain-containing protein</fullName>
    </recommendedName>
</protein>
<evidence type="ECO:0000313" key="1">
    <source>
        <dbReference type="EMBL" id="MBA8846970.1"/>
    </source>
</evidence>
<dbReference type="EMBL" id="JACGWX010000001">
    <property type="protein sequence ID" value="MBA8846970.1"/>
    <property type="molecule type" value="Genomic_DNA"/>
</dbReference>
<reference evidence="1 2" key="1">
    <citation type="submission" date="2020-07" db="EMBL/GenBank/DDBJ databases">
        <title>Sequencing the genomes of 1000 actinobacteria strains.</title>
        <authorList>
            <person name="Klenk H.-P."/>
        </authorList>
    </citation>
    <scope>NUCLEOTIDE SEQUENCE [LARGE SCALE GENOMIC DNA]</scope>
    <source>
        <strain evidence="1 2">DSM 19663</strain>
    </source>
</reference>
<gene>
    <name evidence="1" type="ORF">FHX53_000534</name>
</gene>
<evidence type="ECO:0000313" key="2">
    <source>
        <dbReference type="Proteomes" id="UP000585905"/>
    </source>
</evidence>
<comment type="caution">
    <text evidence="1">The sequence shown here is derived from an EMBL/GenBank/DDBJ whole genome shotgun (WGS) entry which is preliminary data.</text>
</comment>
<accession>A0A839E5A0</accession>
<dbReference type="RefSeq" id="WP_182489795.1">
    <property type="nucleotide sequence ID" value="NZ_BAAAOV010000009.1"/>
</dbReference>
<sequence length="298" mass="33296">MPESVEQWWARRQWTTGREVPYPIGRYRDAWAPFAMLVEQFRPDRNRDLLLSQVPPAAEVWLVWMCAIGHEFVSTPAEQRRRPGRSRSNRSWCPVCSVAGALPSGGKWPRPAAAPAPPEPAALPAPRLARRRPRHVPAGAAALTTVRAADVAVGRAFRSAIAPRATSATEGAVRAAIEARLAVDLTPNAVRIRTPFFERLEVWPDIVIPELAVAIELDTIGRNADEHIGRREAVDRRKDRLLREVGWEVVRLRVRPLRPLGPFDLVVPGMSQRAIDALVERVGEARSPLFVDAYRRQA</sequence>
<dbReference type="Proteomes" id="UP000585905">
    <property type="component" value="Unassembled WGS sequence"/>
</dbReference>
<keyword evidence="2" id="KW-1185">Reference proteome</keyword>
<proteinExistence type="predicted"/>